<accession>A0AAW6T0K7</accession>
<evidence type="ECO:0000313" key="5">
    <source>
        <dbReference type="EMBL" id="MDH5163088.1"/>
    </source>
</evidence>
<dbReference type="SUPFAM" id="SSF53822">
    <property type="entry name" value="Periplasmic binding protein-like I"/>
    <property type="match status" value="1"/>
</dbReference>
<dbReference type="InterPro" id="IPR000843">
    <property type="entry name" value="HTH_LacI"/>
</dbReference>
<keyword evidence="1" id="KW-0805">Transcription regulation</keyword>
<dbReference type="CDD" id="cd01392">
    <property type="entry name" value="HTH_LacI"/>
    <property type="match status" value="1"/>
</dbReference>
<dbReference type="SUPFAM" id="SSF47413">
    <property type="entry name" value="lambda repressor-like DNA-binding domains"/>
    <property type="match status" value="1"/>
</dbReference>
<sequence>MANIREIAKLAGVSVTTVSRVINNHPYVSENKRKAVLKAMETLNYKRNIHAIHLAKGRSNMIGIVLPNIDHPYFSQFVEGVAEEAIKHHLQVVLFQTNYEIAKELDALESLRGNLIDGLIFCSRAISLDILYQYNDYGSIVLCEDSDQSIYPSISIPHEQAFQFGIEYLLAKGHTKIAYTLGRREGPNSFKRMQAYEKMMKRINQSIRKEWIFDKCLSITDGSEVMSKFKALKEKPTAFLATNDQVAAGLLLGAKKLGYTVPKDIAILSFDNQPIAELMDISSISIPIKKIGALSVSTLLDTNNQSSKKMILPFKLYERSTV</sequence>
<dbReference type="Proteomes" id="UP001159179">
    <property type="component" value="Unassembled WGS sequence"/>
</dbReference>
<dbReference type="CDD" id="cd06286">
    <property type="entry name" value="PBP1_CcpB-like"/>
    <property type="match status" value="1"/>
</dbReference>
<dbReference type="GO" id="GO:0000976">
    <property type="term" value="F:transcription cis-regulatory region binding"/>
    <property type="evidence" value="ECO:0007669"/>
    <property type="project" value="TreeGrafter"/>
</dbReference>
<evidence type="ECO:0000256" key="1">
    <source>
        <dbReference type="ARBA" id="ARBA00023015"/>
    </source>
</evidence>
<dbReference type="Pfam" id="PF13377">
    <property type="entry name" value="Peripla_BP_3"/>
    <property type="match status" value="1"/>
</dbReference>
<organism evidence="5 6">
    <name type="scientific">Heyndrickxia oleronia</name>
    <dbReference type="NCBI Taxonomy" id="38875"/>
    <lineage>
        <taxon>Bacteria</taxon>
        <taxon>Bacillati</taxon>
        <taxon>Bacillota</taxon>
        <taxon>Bacilli</taxon>
        <taxon>Bacillales</taxon>
        <taxon>Bacillaceae</taxon>
        <taxon>Heyndrickxia</taxon>
    </lineage>
</organism>
<dbReference type="InterPro" id="IPR046335">
    <property type="entry name" value="LacI/GalR-like_sensor"/>
</dbReference>
<proteinExistence type="predicted"/>
<keyword evidence="3" id="KW-0804">Transcription</keyword>
<dbReference type="Gene3D" id="3.40.50.2300">
    <property type="match status" value="2"/>
</dbReference>
<dbReference type="PANTHER" id="PTHR30146">
    <property type="entry name" value="LACI-RELATED TRANSCRIPTIONAL REPRESSOR"/>
    <property type="match status" value="1"/>
</dbReference>
<dbReference type="Pfam" id="PF00356">
    <property type="entry name" value="LacI"/>
    <property type="match status" value="1"/>
</dbReference>
<dbReference type="EMBL" id="JAROYP010000012">
    <property type="protein sequence ID" value="MDH5163088.1"/>
    <property type="molecule type" value="Genomic_DNA"/>
</dbReference>
<evidence type="ECO:0000256" key="3">
    <source>
        <dbReference type="ARBA" id="ARBA00023163"/>
    </source>
</evidence>
<gene>
    <name evidence="5" type="ORF">P5X88_19320</name>
</gene>
<name>A0AAW6T0K7_9BACI</name>
<dbReference type="InterPro" id="IPR010982">
    <property type="entry name" value="Lambda_DNA-bd_dom_sf"/>
</dbReference>
<reference evidence="5" key="1">
    <citation type="submission" date="2023-03" db="EMBL/GenBank/DDBJ databases">
        <title>Bacterial isolates from washroom surfaces on a university campus.</title>
        <authorList>
            <person name="Holman D.B."/>
            <person name="Gzyl K.E."/>
            <person name="Taheri A.E."/>
        </authorList>
    </citation>
    <scope>NUCLEOTIDE SEQUENCE</scope>
    <source>
        <strain evidence="5">RD03</strain>
    </source>
</reference>
<dbReference type="Gene3D" id="1.10.260.40">
    <property type="entry name" value="lambda repressor-like DNA-binding domains"/>
    <property type="match status" value="1"/>
</dbReference>
<evidence type="ECO:0000256" key="2">
    <source>
        <dbReference type="ARBA" id="ARBA00023125"/>
    </source>
</evidence>
<dbReference type="GO" id="GO:0003700">
    <property type="term" value="F:DNA-binding transcription factor activity"/>
    <property type="evidence" value="ECO:0007669"/>
    <property type="project" value="TreeGrafter"/>
</dbReference>
<keyword evidence="2 5" id="KW-0238">DNA-binding</keyword>
<comment type="caution">
    <text evidence="5">The sequence shown here is derived from an EMBL/GenBank/DDBJ whole genome shotgun (WGS) entry which is preliminary data.</text>
</comment>
<dbReference type="AlphaFoldDB" id="A0AAW6T0K7"/>
<dbReference type="RefSeq" id="WP_280617827.1">
    <property type="nucleotide sequence ID" value="NZ_JAROYP010000012.1"/>
</dbReference>
<protein>
    <submittedName>
        <fullName evidence="5">LacI family DNA-binding transcriptional regulator</fullName>
    </submittedName>
</protein>
<dbReference type="PRINTS" id="PR00036">
    <property type="entry name" value="HTHLACI"/>
</dbReference>
<dbReference type="PANTHER" id="PTHR30146:SF105">
    <property type="entry name" value="CATABOLITE CONTROL PROTEIN B"/>
    <property type="match status" value="1"/>
</dbReference>
<feature type="domain" description="HTH lacI-type" evidence="4">
    <location>
        <begin position="2"/>
        <end position="56"/>
    </location>
</feature>
<dbReference type="SMART" id="SM00354">
    <property type="entry name" value="HTH_LACI"/>
    <property type="match status" value="1"/>
</dbReference>
<dbReference type="InterPro" id="IPR028082">
    <property type="entry name" value="Peripla_BP_I"/>
</dbReference>
<dbReference type="PROSITE" id="PS50932">
    <property type="entry name" value="HTH_LACI_2"/>
    <property type="match status" value="1"/>
</dbReference>
<evidence type="ECO:0000313" key="6">
    <source>
        <dbReference type="Proteomes" id="UP001159179"/>
    </source>
</evidence>
<dbReference type="PROSITE" id="PS00356">
    <property type="entry name" value="HTH_LACI_1"/>
    <property type="match status" value="1"/>
</dbReference>
<evidence type="ECO:0000259" key="4">
    <source>
        <dbReference type="PROSITE" id="PS50932"/>
    </source>
</evidence>